<dbReference type="EMBL" id="ACYE01000039">
    <property type="protein sequence ID" value="EFE44580.1"/>
    <property type="molecule type" value="Genomic_DNA"/>
</dbReference>
<feature type="compositionally biased region" description="Acidic residues" evidence="1">
    <location>
        <begin position="11"/>
        <end position="21"/>
    </location>
</feature>
<organism evidence="2 3">
    <name type="scientific">Trichophyton verrucosum (strain HKI 0517)</name>
    <dbReference type="NCBI Taxonomy" id="663202"/>
    <lineage>
        <taxon>Eukaryota</taxon>
        <taxon>Fungi</taxon>
        <taxon>Dikarya</taxon>
        <taxon>Ascomycota</taxon>
        <taxon>Pezizomycotina</taxon>
        <taxon>Eurotiomycetes</taxon>
        <taxon>Eurotiomycetidae</taxon>
        <taxon>Onygenales</taxon>
        <taxon>Arthrodermataceae</taxon>
        <taxon>Trichophyton</taxon>
    </lineage>
</organism>
<feature type="compositionally biased region" description="Gly residues" evidence="1">
    <location>
        <begin position="1"/>
        <end position="10"/>
    </location>
</feature>
<dbReference type="RefSeq" id="XP_003025191.1">
    <property type="nucleotide sequence ID" value="XM_003025145.1"/>
</dbReference>
<accession>D4D0Q1</accession>
<dbReference type="AlphaFoldDB" id="D4D0Q1"/>
<protein>
    <submittedName>
        <fullName evidence="2">Uncharacterized protein</fullName>
    </submittedName>
</protein>
<feature type="region of interest" description="Disordered" evidence="1">
    <location>
        <begin position="1"/>
        <end position="39"/>
    </location>
</feature>
<dbReference type="Proteomes" id="UP000008383">
    <property type="component" value="Unassembled WGS sequence"/>
</dbReference>
<comment type="caution">
    <text evidence="2">The sequence shown here is derived from an EMBL/GenBank/DDBJ whole genome shotgun (WGS) entry which is preliminary data.</text>
</comment>
<sequence length="39" mass="4201">MFRLDGGGGGGDDDDDDDDDDGYMKMISKGQTGRKLSMK</sequence>
<evidence type="ECO:0000313" key="3">
    <source>
        <dbReference type="Proteomes" id="UP000008383"/>
    </source>
</evidence>
<evidence type="ECO:0000256" key="1">
    <source>
        <dbReference type="SAM" id="MobiDB-lite"/>
    </source>
</evidence>
<keyword evidence="3" id="KW-1185">Reference proteome</keyword>
<dbReference type="KEGG" id="tve:TRV_00646"/>
<proteinExistence type="predicted"/>
<reference evidence="3" key="1">
    <citation type="journal article" date="2011" name="Genome Biol.">
        <title>Comparative and functional genomics provide insights into the pathogenicity of dermatophytic fungi.</title>
        <authorList>
            <person name="Burmester A."/>
            <person name="Shelest E."/>
            <person name="Gloeckner G."/>
            <person name="Heddergott C."/>
            <person name="Schindler S."/>
            <person name="Staib P."/>
            <person name="Heidel A."/>
            <person name="Felder M."/>
            <person name="Petzold A."/>
            <person name="Szafranski K."/>
            <person name="Feuermann M."/>
            <person name="Pedruzzi I."/>
            <person name="Priebe S."/>
            <person name="Groth M."/>
            <person name="Winkler R."/>
            <person name="Li W."/>
            <person name="Kniemeyer O."/>
            <person name="Schroeckh V."/>
            <person name="Hertweck C."/>
            <person name="Hube B."/>
            <person name="White T.C."/>
            <person name="Platzer M."/>
            <person name="Guthke R."/>
            <person name="Heitman J."/>
            <person name="Woestemeyer J."/>
            <person name="Zipfel P.F."/>
            <person name="Monod M."/>
            <person name="Brakhage A.A."/>
        </authorList>
    </citation>
    <scope>NUCLEOTIDE SEQUENCE [LARGE SCALE GENOMIC DNA]</scope>
    <source>
        <strain evidence="3">HKI 0517</strain>
    </source>
</reference>
<dbReference type="HOGENOM" id="CLU_3320324_0_0_1"/>
<gene>
    <name evidence="2" type="ORF">TRV_00646</name>
</gene>
<dbReference type="GeneID" id="9580684"/>
<evidence type="ECO:0000313" key="2">
    <source>
        <dbReference type="EMBL" id="EFE44580.1"/>
    </source>
</evidence>
<name>D4D0Q1_TRIVH</name>